<organism evidence="1">
    <name type="scientific">Anguilla anguilla</name>
    <name type="common">European freshwater eel</name>
    <name type="synonym">Muraena anguilla</name>
    <dbReference type="NCBI Taxonomy" id="7936"/>
    <lineage>
        <taxon>Eukaryota</taxon>
        <taxon>Metazoa</taxon>
        <taxon>Chordata</taxon>
        <taxon>Craniata</taxon>
        <taxon>Vertebrata</taxon>
        <taxon>Euteleostomi</taxon>
        <taxon>Actinopterygii</taxon>
        <taxon>Neopterygii</taxon>
        <taxon>Teleostei</taxon>
        <taxon>Anguilliformes</taxon>
        <taxon>Anguillidae</taxon>
        <taxon>Anguilla</taxon>
    </lineage>
</organism>
<reference evidence="1" key="1">
    <citation type="submission" date="2014-11" db="EMBL/GenBank/DDBJ databases">
        <authorList>
            <person name="Amaro Gonzalez C."/>
        </authorList>
    </citation>
    <scope>NUCLEOTIDE SEQUENCE</scope>
</reference>
<protein>
    <submittedName>
        <fullName evidence="1">Uncharacterized protein</fullName>
    </submittedName>
</protein>
<dbReference type="EMBL" id="GBXM01093297">
    <property type="protein sequence ID" value="JAH15280.1"/>
    <property type="molecule type" value="Transcribed_RNA"/>
</dbReference>
<evidence type="ECO:0000313" key="1">
    <source>
        <dbReference type="EMBL" id="JAH15280.1"/>
    </source>
</evidence>
<reference evidence="1" key="2">
    <citation type="journal article" date="2015" name="Fish Shellfish Immunol.">
        <title>Early steps in the European eel (Anguilla anguilla)-Vibrio vulnificus interaction in the gills: Role of the RtxA13 toxin.</title>
        <authorList>
            <person name="Callol A."/>
            <person name="Pajuelo D."/>
            <person name="Ebbesson L."/>
            <person name="Teles M."/>
            <person name="MacKenzie S."/>
            <person name="Amaro C."/>
        </authorList>
    </citation>
    <scope>NUCLEOTIDE SEQUENCE</scope>
</reference>
<proteinExistence type="predicted"/>
<sequence length="12" mass="1333">MEPSALTERGSR</sequence>
<accession>A0A0E9QG35</accession>
<name>A0A0E9QG35_ANGAN</name>